<feature type="compositionally biased region" description="Gly residues" evidence="10">
    <location>
        <begin position="312"/>
        <end position="330"/>
    </location>
</feature>
<feature type="compositionally biased region" description="Acidic residues" evidence="10">
    <location>
        <begin position="331"/>
        <end position="346"/>
    </location>
</feature>
<keyword evidence="8" id="KW-1133">Transmembrane helix</keyword>
<dbReference type="SUPFAM" id="SSF63380">
    <property type="entry name" value="Riboflavin synthase domain-like"/>
    <property type="match status" value="1"/>
</dbReference>
<dbReference type="InterPro" id="IPR017938">
    <property type="entry name" value="Riboflavin_synthase-like_b-brl"/>
</dbReference>
<evidence type="ECO:0000259" key="11">
    <source>
        <dbReference type="PROSITE" id="PS51384"/>
    </source>
</evidence>
<evidence type="ECO:0000313" key="13">
    <source>
        <dbReference type="Proteomes" id="UP001497392"/>
    </source>
</evidence>
<name>A0ABP1FHW6_9CHLO</name>
<dbReference type="Gene3D" id="2.40.30.10">
    <property type="entry name" value="Translation factors"/>
    <property type="match status" value="1"/>
</dbReference>
<feature type="region of interest" description="Disordered" evidence="10">
    <location>
        <begin position="297"/>
        <end position="346"/>
    </location>
</feature>
<keyword evidence="9" id="KW-0472">Membrane</keyword>
<feature type="region of interest" description="Disordered" evidence="10">
    <location>
        <begin position="251"/>
        <end position="273"/>
    </location>
</feature>
<evidence type="ECO:0000256" key="10">
    <source>
        <dbReference type="SAM" id="MobiDB-lite"/>
    </source>
</evidence>
<dbReference type="PROSITE" id="PS51384">
    <property type="entry name" value="FAD_FR"/>
    <property type="match status" value="1"/>
</dbReference>
<dbReference type="Gene3D" id="3.40.50.80">
    <property type="entry name" value="Nucleotide-binding domain of ferredoxin-NADP reductase (FNR) module"/>
    <property type="match status" value="1"/>
</dbReference>
<keyword evidence="13" id="KW-1185">Reference proteome</keyword>
<comment type="similarity">
    <text evidence="3">Belongs to the RETICULATA family.</text>
</comment>
<comment type="subcellular location">
    <subcellularLocation>
        <location evidence="1">Membrane</location>
        <topology evidence="1">Multi-pass membrane protein</topology>
    </subcellularLocation>
    <subcellularLocation>
        <location evidence="2">Plastid</location>
        <location evidence="2">Chloroplast</location>
    </subcellularLocation>
</comment>
<evidence type="ECO:0000313" key="12">
    <source>
        <dbReference type="EMBL" id="CAL5219534.1"/>
    </source>
</evidence>
<dbReference type="Proteomes" id="UP001497392">
    <property type="component" value="Unassembled WGS sequence"/>
</dbReference>
<keyword evidence="4" id="KW-0150">Chloroplast</keyword>
<protein>
    <submittedName>
        <fullName evidence="12">G1385 protein</fullName>
    </submittedName>
</protein>
<dbReference type="PANTHER" id="PTHR31038">
    <property type="entry name" value="EXPRESSED PROTEIN-RELATED"/>
    <property type="match status" value="1"/>
</dbReference>
<dbReference type="PRINTS" id="PR00410">
    <property type="entry name" value="PHEHYDRXLASE"/>
</dbReference>
<evidence type="ECO:0000256" key="9">
    <source>
        <dbReference type="ARBA" id="ARBA00023136"/>
    </source>
</evidence>
<dbReference type="PANTHER" id="PTHR31038:SF2">
    <property type="entry name" value="PROTEIN RETICULATA-RELATED 1, CHLOROPLASTIC"/>
    <property type="match status" value="1"/>
</dbReference>
<dbReference type="InterPro" id="IPR021825">
    <property type="entry name" value="RETICULATA-related"/>
</dbReference>
<evidence type="ECO:0000256" key="5">
    <source>
        <dbReference type="ARBA" id="ARBA00022640"/>
    </source>
</evidence>
<dbReference type="InterPro" id="IPR001433">
    <property type="entry name" value="OxRdtase_FAD/NAD-bd"/>
</dbReference>
<dbReference type="Pfam" id="PF00175">
    <property type="entry name" value="NAD_binding_1"/>
    <property type="match status" value="1"/>
</dbReference>
<sequence>MENSNHASLTSSSPRQPILADAQIQGVRQITPSVRRLRLHVEDKCFGFQPGQWVDFHAPGVPTIGGYSIVSPPSQLENSHSFDIAVKESRHPPAHWVHTQAAAGVPVKVQVGGDFVLSEADLERPLIYVAGGIGITPLMAMLSHFVERVPSLLQREVKAAAKLLYSASSTAELAFKLELDELLRRSQGTLDVTYFITRGAEKESDQHHENVDYRRMHESRRSSSQQASRKISLPAAPQYSGVERLSVSCGTGIAQPGEEQGECSTSGRSFDSLRVPSRGMARLGSAGGATLQKSKLNLSQKVQTQEPKVDDGAGGGNNGKNITNGGGGDNDGGDDDDYFDNFDGGDGEDGNGNFFRTVVEQLYDRKSINAVLQEWFRTLESLPAILRGSVEMGLFSSAQLVRFLSMDVRPNVARAVTRSLPPQLARDIVGRMMADPAFVHKLAIEEALTIGSALVWEVRQRRERFTKELDFVAINTLSLAAATGALVWLMSPNRASGVLKAGWQRQLHDLPNHIFDASSPARRITASQRVTSLVTKAAELGAVGTIAGTAMSGLAQLDLRLRRMKDAAFTPSVPIPSMQKSAYGMAMSMGVFSNARYQLVGGIDRYLFDHAEHLIPYLAASTAFRWVSTKFGNETRLHFQGLPVKAPDHVYKQRLGHGVTVKQQLPVEHVSSAAAAAAPRKTKKRAATASRGFEMSASMAGA</sequence>
<keyword evidence="6" id="KW-0812">Transmembrane</keyword>
<evidence type="ECO:0000256" key="2">
    <source>
        <dbReference type="ARBA" id="ARBA00004229"/>
    </source>
</evidence>
<dbReference type="SUPFAM" id="SSF52343">
    <property type="entry name" value="Ferredoxin reductase-like, C-terminal NADP-linked domain"/>
    <property type="match status" value="1"/>
</dbReference>
<gene>
    <name evidence="12" type="primary">g1385</name>
    <name evidence="12" type="ORF">VP750_LOCUS1193</name>
</gene>
<proteinExistence type="inferred from homology"/>
<keyword evidence="5" id="KW-0934">Plastid</keyword>
<evidence type="ECO:0000256" key="1">
    <source>
        <dbReference type="ARBA" id="ARBA00004141"/>
    </source>
</evidence>
<reference evidence="12 13" key="1">
    <citation type="submission" date="2024-06" db="EMBL/GenBank/DDBJ databases">
        <authorList>
            <person name="Kraege A."/>
            <person name="Thomma B."/>
        </authorList>
    </citation>
    <scope>NUCLEOTIDE SEQUENCE [LARGE SCALE GENOMIC DNA]</scope>
</reference>
<feature type="domain" description="FAD-binding FR-type" evidence="11">
    <location>
        <begin position="17"/>
        <end position="118"/>
    </location>
</feature>
<feature type="compositionally biased region" description="Basic and acidic residues" evidence="10">
    <location>
        <begin position="205"/>
        <end position="221"/>
    </location>
</feature>
<feature type="region of interest" description="Disordered" evidence="10">
    <location>
        <begin position="205"/>
        <end position="235"/>
    </location>
</feature>
<evidence type="ECO:0000256" key="7">
    <source>
        <dbReference type="ARBA" id="ARBA00022946"/>
    </source>
</evidence>
<dbReference type="InterPro" id="IPR017927">
    <property type="entry name" value="FAD-bd_FR_type"/>
</dbReference>
<accession>A0ABP1FHW6</accession>
<evidence type="ECO:0000256" key="8">
    <source>
        <dbReference type="ARBA" id="ARBA00022989"/>
    </source>
</evidence>
<comment type="caution">
    <text evidence="12">The sequence shown here is derived from an EMBL/GenBank/DDBJ whole genome shotgun (WGS) entry which is preliminary data.</text>
</comment>
<evidence type="ECO:0000256" key="3">
    <source>
        <dbReference type="ARBA" id="ARBA00010793"/>
    </source>
</evidence>
<dbReference type="EMBL" id="CAXHTA020000002">
    <property type="protein sequence ID" value="CAL5219534.1"/>
    <property type="molecule type" value="Genomic_DNA"/>
</dbReference>
<dbReference type="CDD" id="cd00322">
    <property type="entry name" value="FNR_like"/>
    <property type="match status" value="1"/>
</dbReference>
<evidence type="ECO:0000256" key="6">
    <source>
        <dbReference type="ARBA" id="ARBA00022692"/>
    </source>
</evidence>
<dbReference type="Pfam" id="PF11891">
    <property type="entry name" value="RETICULATA-like"/>
    <property type="match status" value="1"/>
</dbReference>
<dbReference type="InterPro" id="IPR039261">
    <property type="entry name" value="FNR_nucleotide-bd"/>
</dbReference>
<evidence type="ECO:0000256" key="4">
    <source>
        <dbReference type="ARBA" id="ARBA00022528"/>
    </source>
</evidence>
<keyword evidence="7" id="KW-0809">Transit peptide</keyword>
<feature type="compositionally biased region" description="Polar residues" evidence="10">
    <location>
        <begin position="297"/>
        <end position="306"/>
    </location>
</feature>
<organism evidence="12 13">
    <name type="scientific">Coccomyxa viridis</name>
    <dbReference type="NCBI Taxonomy" id="1274662"/>
    <lineage>
        <taxon>Eukaryota</taxon>
        <taxon>Viridiplantae</taxon>
        <taxon>Chlorophyta</taxon>
        <taxon>core chlorophytes</taxon>
        <taxon>Trebouxiophyceae</taxon>
        <taxon>Trebouxiophyceae incertae sedis</taxon>
        <taxon>Coccomyxaceae</taxon>
        <taxon>Coccomyxa</taxon>
    </lineage>
</organism>